<gene>
    <name evidence="3" type="ORF">EX30DRAFT_139483</name>
</gene>
<reference evidence="3 4" key="1">
    <citation type="submission" date="2019-04" db="EMBL/GenBank/DDBJ databases">
        <title>Comparative genomics and transcriptomics to analyze fruiting body development in filamentous ascomycetes.</title>
        <authorList>
            <consortium name="DOE Joint Genome Institute"/>
            <person name="Lutkenhaus R."/>
            <person name="Traeger S."/>
            <person name="Breuer J."/>
            <person name="Kuo A."/>
            <person name="Lipzen A."/>
            <person name="Pangilinan J."/>
            <person name="Dilworth D."/>
            <person name="Sandor L."/>
            <person name="Poggeler S."/>
            <person name="Barry K."/>
            <person name="Grigoriev I.V."/>
            <person name="Nowrousian M."/>
        </authorList>
    </citation>
    <scope>NUCLEOTIDE SEQUENCE [LARGE SCALE GENOMIC DNA]</scope>
    <source>
        <strain evidence="3 4">CBS 389.68</strain>
    </source>
</reference>
<evidence type="ECO:0000256" key="1">
    <source>
        <dbReference type="SAM" id="MobiDB-lite"/>
    </source>
</evidence>
<dbReference type="InterPro" id="IPR006683">
    <property type="entry name" value="Thioestr_dom"/>
</dbReference>
<dbReference type="AlphaFoldDB" id="A0A4V3SJ60"/>
<dbReference type="OrthoDB" id="506431at2759"/>
<dbReference type="InParanoid" id="A0A4V3SJ60"/>
<accession>A0A4V3SJ60</accession>
<dbReference type="STRING" id="341454.A0A4V3SJ60"/>
<dbReference type="PANTHER" id="PTHR47260:SF3">
    <property type="entry name" value="THIOESTERASE FAMILY PROTEIN (AFU_ORTHOLOGUE AFUA_7G03960)"/>
    <property type="match status" value="1"/>
</dbReference>
<dbReference type="EMBL" id="ML220114">
    <property type="protein sequence ID" value="TGZ82725.1"/>
    <property type="molecule type" value="Genomic_DNA"/>
</dbReference>
<keyword evidence="4" id="KW-1185">Reference proteome</keyword>
<protein>
    <recommendedName>
        <fullName evidence="2">Thioesterase domain-containing protein</fullName>
    </recommendedName>
</protein>
<feature type="compositionally biased region" description="Polar residues" evidence="1">
    <location>
        <begin position="27"/>
        <end position="42"/>
    </location>
</feature>
<evidence type="ECO:0000259" key="2">
    <source>
        <dbReference type="Pfam" id="PF03061"/>
    </source>
</evidence>
<feature type="compositionally biased region" description="Basic and acidic residues" evidence="1">
    <location>
        <begin position="49"/>
        <end position="61"/>
    </location>
</feature>
<feature type="domain" description="Thioesterase" evidence="2">
    <location>
        <begin position="238"/>
        <end position="283"/>
    </location>
</feature>
<dbReference type="InterPro" id="IPR052061">
    <property type="entry name" value="PTE-AB_protein"/>
</dbReference>
<organism evidence="3 4">
    <name type="scientific">Ascodesmis nigricans</name>
    <dbReference type="NCBI Taxonomy" id="341454"/>
    <lineage>
        <taxon>Eukaryota</taxon>
        <taxon>Fungi</taxon>
        <taxon>Dikarya</taxon>
        <taxon>Ascomycota</taxon>
        <taxon>Pezizomycotina</taxon>
        <taxon>Pezizomycetes</taxon>
        <taxon>Pezizales</taxon>
        <taxon>Ascodesmidaceae</taxon>
        <taxon>Ascodesmis</taxon>
    </lineage>
</organism>
<dbReference type="CDD" id="cd03443">
    <property type="entry name" value="PaaI_thioesterase"/>
    <property type="match status" value="1"/>
</dbReference>
<dbReference type="InterPro" id="IPR029069">
    <property type="entry name" value="HotDog_dom_sf"/>
</dbReference>
<feature type="region of interest" description="Disordered" evidence="1">
    <location>
        <begin position="27"/>
        <end position="65"/>
    </location>
</feature>
<name>A0A4V3SJ60_9PEZI</name>
<dbReference type="PANTHER" id="PTHR47260">
    <property type="entry name" value="UPF0644 PROTEIN PB2B4.06"/>
    <property type="match status" value="1"/>
</dbReference>
<dbReference type="Pfam" id="PF03061">
    <property type="entry name" value="4HBT"/>
    <property type="match status" value="1"/>
</dbReference>
<evidence type="ECO:0000313" key="4">
    <source>
        <dbReference type="Proteomes" id="UP000298138"/>
    </source>
</evidence>
<sequence length="424" mass="46848">MIRRPVLPLLRKNVVALPARRYLLTNNNSGRNVTRRPNSLGASNFPKVTTEEMQRPQHLRSDYPPPEVYEQEELEDNSKLRLRWHFGAFALIIAMSIASYEIHKMVLPFGEFDPDLEKNPIPREPSTVKSTILPWMVHHPAYQALTVKFLPAGLSREFSMIPRVLARELLDPERADSLSTVVLPSRPPAQTLTSGALRGEKRIQGSVCIVGRNEQEPDHPFTVTLLDLGAGLCGHPSVVHGGITATLVDESLGRLAAIALGDGKRPVTASLNIAYKNPIKVECHYTPNPKQRVMSALDQVKEKLPSSLVSFATPPPPPANLDDEEGGDPVYGARIMIVSQVTKIDKVKGKVWVRAEVLPASLEKERTGSQEVAVIVDSSLDLGMMPRKRGEATYAEADALFVVPRGFKPTQISGEPDVKKLWEK</sequence>
<evidence type="ECO:0000313" key="3">
    <source>
        <dbReference type="EMBL" id="TGZ82725.1"/>
    </source>
</evidence>
<dbReference type="Gene3D" id="3.10.129.10">
    <property type="entry name" value="Hotdog Thioesterase"/>
    <property type="match status" value="1"/>
</dbReference>
<dbReference type="SUPFAM" id="SSF54637">
    <property type="entry name" value="Thioesterase/thiol ester dehydrase-isomerase"/>
    <property type="match status" value="1"/>
</dbReference>
<proteinExistence type="predicted"/>
<dbReference type="Proteomes" id="UP000298138">
    <property type="component" value="Unassembled WGS sequence"/>
</dbReference>